<keyword evidence="1" id="KW-0812">Transmembrane</keyword>
<evidence type="ECO:0000259" key="2">
    <source>
        <dbReference type="Pfam" id="PF12508"/>
    </source>
</evidence>
<keyword evidence="1" id="KW-0472">Membrane</keyword>
<dbReference type="InterPro" id="IPR055407">
    <property type="entry name" value="TraM_C"/>
</dbReference>
<organism evidence="3 4">
    <name type="scientific">Ilyomonas limi</name>
    <dbReference type="NCBI Taxonomy" id="2575867"/>
    <lineage>
        <taxon>Bacteria</taxon>
        <taxon>Pseudomonadati</taxon>
        <taxon>Bacteroidota</taxon>
        <taxon>Chitinophagia</taxon>
        <taxon>Chitinophagales</taxon>
        <taxon>Chitinophagaceae</taxon>
        <taxon>Ilyomonas</taxon>
    </lineage>
</organism>
<dbReference type="Proteomes" id="UP000305848">
    <property type="component" value="Unassembled WGS sequence"/>
</dbReference>
<evidence type="ECO:0000313" key="3">
    <source>
        <dbReference type="EMBL" id="TKK66333.1"/>
    </source>
</evidence>
<keyword evidence="4" id="KW-1185">Reference proteome</keyword>
<reference evidence="3 4" key="1">
    <citation type="submission" date="2019-05" db="EMBL/GenBank/DDBJ databases">
        <title>Panacibacter sp. strain 17mud1-8 Genome sequencing and assembly.</title>
        <authorList>
            <person name="Chhetri G."/>
        </authorList>
    </citation>
    <scope>NUCLEOTIDE SEQUENCE [LARGE SCALE GENOMIC DNA]</scope>
    <source>
        <strain evidence="3 4">17mud1-8</strain>
    </source>
</reference>
<comment type="caution">
    <text evidence="3">The sequence shown here is derived from an EMBL/GenBank/DDBJ whole genome shotgun (WGS) entry which is preliminary data.</text>
</comment>
<dbReference type="Pfam" id="PF12508">
    <property type="entry name" value="Transposon_TraM"/>
    <property type="match status" value="1"/>
</dbReference>
<evidence type="ECO:0000313" key="4">
    <source>
        <dbReference type="Proteomes" id="UP000305848"/>
    </source>
</evidence>
<dbReference type="EMBL" id="SZQL01000015">
    <property type="protein sequence ID" value="TKK66333.1"/>
    <property type="molecule type" value="Genomic_DNA"/>
</dbReference>
<dbReference type="AlphaFoldDB" id="A0A4V5UTT2"/>
<dbReference type="OrthoDB" id="1453786at2"/>
<gene>
    <name evidence="3" type="primary">traM</name>
    <name evidence="3" type="ORF">FC093_17270</name>
</gene>
<protein>
    <submittedName>
        <fullName evidence="3">Conjugative transposon protein TraM</fullName>
    </submittedName>
</protein>
<dbReference type="RefSeq" id="WP_137263065.1">
    <property type="nucleotide sequence ID" value="NZ_SZQL01000015.1"/>
</dbReference>
<feature type="domain" description="Conjugative transposon TraM C-terminal" evidence="2">
    <location>
        <begin position="279"/>
        <end position="423"/>
    </location>
</feature>
<name>A0A4V5UTT2_9BACT</name>
<accession>A0A4V5UTT2</accession>
<dbReference type="NCBIfam" id="TIGR03779">
    <property type="entry name" value="Bac_Flav_CT_M"/>
    <property type="match status" value="1"/>
</dbReference>
<sequence length="429" mass="47785">MKQLSTIGTDKQKKKRQFLLIMPLIVLPFLTFLFWSLGVIGADEAKASATTSGLNMHLPDAKLKENKSWNKLSFYEQAEKDSAKYREAIKNDPFFHMGKDSVNTPPAYEYNSSSTYNPMPQSFEDPNEYKVNQKLAQLNAVLNNSNKEEKVDVHQGAVEQRVPGISSNDVKRLEQMLQVINQPDSEADPETQQLNGIMDKILAIQHPERITETAQQTSEKNKKSVFRVVSRDADNYLSLLQAPKRIKKISSNKENKDVKQNAFHSLENDTVTEEKQNIIEAKIQETQTIINGSTVKLCLANDIYVNGMLVPQSTFIYGTASLNAERLRIAINSIHYQNNLLPVALSVYDLDGIAGIYIPGSVSRDVAKQTGSEAVNNFGIASLDPSIGVQAANAGITAAKTLIDKKVKQIKVTIRAGYKVLLKDDNQQQ</sequence>
<feature type="transmembrane region" description="Helical" evidence="1">
    <location>
        <begin position="20"/>
        <end position="42"/>
    </location>
</feature>
<dbReference type="InterPro" id="IPR022187">
    <property type="entry name" value="Conjug_transposon_TraM"/>
</dbReference>
<proteinExistence type="predicted"/>
<keyword evidence="1" id="KW-1133">Transmembrane helix</keyword>
<evidence type="ECO:0000256" key="1">
    <source>
        <dbReference type="SAM" id="Phobius"/>
    </source>
</evidence>